<dbReference type="AlphaFoldDB" id="A0A6J6LFW8"/>
<feature type="compositionally biased region" description="Low complexity" evidence="1">
    <location>
        <begin position="132"/>
        <end position="155"/>
    </location>
</feature>
<name>A0A6J6LFW8_9ZZZZ</name>
<accession>A0A6J6LFW8</accession>
<feature type="region of interest" description="Disordered" evidence="1">
    <location>
        <begin position="283"/>
        <end position="329"/>
    </location>
</feature>
<gene>
    <name evidence="2" type="ORF">UFOPK2243_01099</name>
</gene>
<reference evidence="2" key="1">
    <citation type="submission" date="2020-05" db="EMBL/GenBank/DDBJ databases">
        <authorList>
            <person name="Chiriac C."/>
            <person name="Salcher M."/>
            <person name="Ghai R."/>
            <person name="Kavagutti S V."/>
        </authorList>
    </citation>
    <scope>NUCLEOTIDE SEQUENCE</scope>
</reference>
<feature type="compositionally biased region" description="Pro residues" evidence="1">
    <location>
        <begin position="119"/>
        <end position="131"/>
    </location>
</feature>
<evidence type="ECO:0000256" key="1">
    <source>
        <dbReference type="SAM" id="MobiDB-lite"/>
    </source>
</evidence>
<protein>
    <submittedName>
        <fullName evidence="2">Unannotated protein</fullName>
    </submittedName>
</protein>
<feature type="region of interest" description="Disordered" evidence="1">
    <location>
        <begin position="108"/>
        <end position="164"/>
    </location>
</feature>
<feature type="compositionally biased region" description="Pro residues" evidence="1">
    <location>
        <begin position="310"/>
        <end position="324"/>
    </location>
</feature>
<evidence type="ECO:0000313" key="2">
    <source>
        <dbReference type="EMBL" id="CAB4660602.1"/>
    </source>
</evidence>
<dbReference type="EMBL" id="CAEZWL010000048">
    <property type="protein sequence ID" value="CAB4660602.1"/>
    <property type="molecule type" value="Genomic_DNA"/>
</dbReference>
<feature type="compositionally biased region" description="Low complexity" evidence="1">
    <location>
        <begin position="284"/>
        <end position="309"/>
    </location>
</feature>
<proteinExistence type="predicted"/>
<sequence length="581" mass="60541">MKKILSALLFSLIASMISVAPAHAANEIRVVVTGPDAEGITNVGYCFTDARSLSGTVSFVATSSYGAFLAHSEMPNCPSMVGSSTGQRLVEGTTYVFTVTATNGGSTFTDSLSYTAPAQPAPRSTPSPLSSPAPESSTAPSASPTATPTPTTSSSLRIPYTQPCVGGSDRTPGLPQCLMPEGIGGSAWNLVDDSSGVVVNGAICSEAVCGRNGEWRQWPADRKLNDRLWPTGYPEGATYIQTPFDYAYWGKYYTNGVYEVNGGGILQPGSSTIIWPIRVETPRTDTPTVTSETSTSSVVAETSTSTVTPTPTPTPSSTPTPTPTAEPRGLGGYAVIHPDGYVCGVIVGNAYFGNNDRTMTSEYMGCPIGSAIIFQTKPSPTGNVAGWHGANVTYSNGIFTIKNGAQVAMTISDGIATDSTGRVWDTGSGVTLRAAPVTTPTLPVLSETSTATSAPSSGGSETATATAFIAFETTTALMPVAIPAADTDLSTLDEIFPEEEIIDSVDAVVLANGSTRIEVSTGFSATAMRVVASKRGVKKKYTYRLTTNSDGERIFRASLNLRGYTLVLIKGSTELDRIVVS</sequence>
<organism evidence="2">
    <name type="scientific">freshwater metagenome</name>
    <dbReference type="NCBI Taxonomy" id="449393"/>
    <lineage>
        <taxon>unclassified sequences</taxon>
        <taxon>metagenomes</taxon>
        <taxon>ecological metagenomes</taxon>
    </lineage>
</organism>